<dbReference type="AlphaFoldDB" id="A0AAD5Q847"/>
<organism evidence="2 3">
    <name type="scientific">Pythium insidiosum</name>
    <name type="common">Pythiosis disease agent</name>
    <dbReference type="NCBI Taxonomy" id="114742"/>
    <lineage>
        <taxon>Eukaryota</taxon>
        <taxon>Sar</taxon>
        <taxon>Stramenopiles</taxon>
        <taxon>Oomycota</taxon>
        <taxon>Peronosporomycetes</taxon>
        <taxon>Pythiales</taxon>
        <taxon>Pythiaceae</taxon>
        <taxon>Pythium</taxon>
    </lineage>
</organism>
<protein>
    <submittedName>
        <fullName evidence="2">Uncharacterized protein</fullName>
    </submittedName>
</protein>
<evidence type="ECO:0000313" key="2">
    <source>
        <dbReference type="EMBL" id="KAJ0403450.1"/>
    </source>
</evidence>
<reference evidence="2" key="1">
    <citation type="submission" date="2021-12" db="EMBL/GenBank/DDBJ databases">
        <title>Prjna785345.</title>
        <authorList>
            <person name="Rujirawat T."/>
            <person name="Krajaejun T."/>
        </authorList>
    </citation>
    <scope>NUCLEOTIDE SEQUENCE</scope>
    <source>
        <strain evidence="2">Pi057C3</strain>
    </source>
</reference>
<sequence>MGGGPANADVVRSSCILTFPADTGVEPVPVDAWYLHAVGRTFLRRLARDRIGDAAKISLLMQRVDPTTQQRKYISVGTDDVLRDALKETFEHPERVLVLHIIALDKVAGQRTVRVRREANPYVSPEPVEPFALVFPTLSVPDVAIDQSASAFLGMSRSVMADFGKTGGRSSVYLDDSKRLSHSVSSIDKRHSFAQDEIAAQSTVTKPCSSDRIPVATTTQVATDQTDVNDFAAAGAKLISADDESDVPLARVVGRPDAEAARIPSDYVMLELNNGAGLDDVPVPANSSSTFFISPNWHLQAEELSASTRLSSVSSATSSLTWAPTSSTPSSSSSTSETRMEDSFVMLDRDP</sequence>
<comment type="caution">
    <text evidence="2">The sequence shown here is derived from an EMBL/GenBank/DDBJ whole genome shotgun (WGS) entry which is preliminary data.</text>
</comment>
<accession>A0AAD5Q847</accession>
<feature type="compositionally biased region" description="Basic and acidic residues" evidence="1">
    <location>
        <begin position="338"/>
        <end position="351"/>
    </location>
</feature>
<proteinExistence type="predicted"/>
<evidence type="ECO:0000256" key="1">
    <source>
        <dbReference type="SAM" id="MobiDB-lite"/>
    </source>
</evidence>
<dbReference type="EMBL" id="JAKCXM010000081">
    <property type="protein sequence ID" value="KAJ0403450.1"/>
    <property type="molecule type" value="Genomic_DNA"/>
</dbReference>
<name>A0AAD5Q847_PYTIN</name>
<gene>
    <name evidence="2" type="ORF">P43SY_001558</name>
</gene>
<keyword evidence="3" id="KW-1185">Reference proteome</keyword>
<dbReference type="Proteomes" id="UP001209570">
    <property type="component" value="Unassembled WGS sequence"/>
</dbReference>
<feature type="region of interest" description="Disordered" evidence="1">
    <location>
        <begin position="317"/>
        <end position="351"/>
    </location>
</feature>
<feature type="compositionally biased region" description="Low complexity" evidence="1">
    <location>
        <begin position="317"/>
        <end position="336"/>
    </location>
</feature>
<evidence type="ECO:0000313" key="3">
    <source>
        <dbReference type="Proteomes" id="UP001209570"/>
    </source>
</evidence>